<gene>
    <name evidence="1" type="ORF">K441DRAFT_592590</name>
</gene>
<dbReference type="Proteomes" id="UP000250078">
    <property type="component" value="Unassembled WGS sequence"/>
</dbReference>
<name>A0ACC8EN44_9PEZI</name>
<dbReference type="EMBL" id="KV748255">
    <property type="protein sequence ID" value="OCK87737.1"/>
    <property type="molecule type" value="Genomic_DNA"/>
</dbReference>
<feature type="non-terminal residue" evidence="1">
    <location>
        <position position="1"/>
    </location>
</feature>
<accession>A0ACC8EN44</accession>
<organism evidence="1 2">
    <name type="scientific">Cenococcum geophilum 1.58</name>
    <dbReference type="NCBI Taxonomy" id="794803"/>
    <lineage>
        <taxon>Eukaryota</taxon>
        <taxon>Fungi</taxon>
        <taxon>Dikarya</taxon>
        <taxon>Ascomycota</taxon>
        <taxon>Pezizomycotina</taxon>
        <taxon>Dothideomycetes</taxon>
        <taxon>Pleosporomycetidae</taxon>
        <taxon>Gloniales</taxon>
        <taxon>Gloniaceae</taxon>
        <taxon>Cenococcum</taxon>
    </lineage>
</organism>
<evidence type="ECO:0000313" key="2">
    <source>
        <dbReference type="Proteomes" id="UP000250078"/>
    </source>
</evidence>
<reference evidence="1 2" key="1">
    <citation type="journal article" date="2016" name="Nat. Commun.">
        <title>Ectomycorrhizal ecology is imprinted in the genome of the dominant symbiotic fungus Cenococcum geophilum.</title>
        <authorList>
            <consortium name="DOE Joint Genome Institute"/>
            <person name="Peter M."/>
            <person name="Kohler A."/>
            <person name="Ohm R.A."/>
            <person name="Kuo A."/>
            <person name="Krutzmann J."/>
            <person name="Morin E."/>
            <person name="Arend M."/>
            <person name="Barry K.W."/>
            <person name="Binder M."/>
            <person name="Choi C."/>
            <person name="Clum A."/>
            <person name="Copeland A."/>
            <person name="Grisel N."/>
            <person name="Haridas S."/>
            <person name="Kipfer T."/>
            <person name="LaButti K."/>
            <person name="Lindquist E."/>
            <person name="Lipzen A."/>
            <person name="Maire R."/>
            <person name="Meier B."/>
            <person name="Mihaltcheva S."/>
            <person name="Molinier V."/>
            <person name="Murat C."/>
            <person name="Poggeler S."/>
            <person name="Quandt C.A."/>
            <person name="Sperisen C."/>
            <person name="Tritt A."/>
            <person name="Tisserant E."/>
            <person name="Crous P.W."/>
            <person name="Henrissat B."/>
            <person name="Nehls U."/>
            <person name="Egli S."/>
            <person name="Spatafora J.W."/>
            <person name="Grigoriev I.V."/>
            <person name="Martin F.M."/>
        </authorList>
    </citation>
    <scope>NUCLEOTIDE SEQUENCE [LARGE SCALE GENOMIC DNA]</scope>
    <source>
        <strain evidence="1 2">1.58</strain>
    </source>
</reference>
<sequence>DYLNDFCFAYLDNIFIYNNNPFKHTKHRLTNVGLYINLKKYKFLVIEVKYLKLIITTKGVYIDPKKVYIITK</sequence>
<evidence type="ECO:0000313" key="1">
    <source>
        <dbReference type="EMBL" id="OCK87737.1"/>
    </source>
</evidence>
<proteinExistence type="predicted"/>
<protein>
    <submittedName>
        <fullName evidence="1">Uncharacterized protein</fullName>
    </submittedName>
</protein>
<keyword evidence="2" id="KW-1185">Reference proteome</keyword>